<dbReference type="InterPro" id="IPR019121">
    <property type="entry name" value="CRISPR-assoc_CXXC-CXXC_dom"/>
</dbReference>
<reference evidence="2 3" key="1">
    <citation type="journal article" date="2015" name="Genome Announc.">
        <title>Expanding the biotechnology potential of lactobacilli through comparative genomics of 213 strains and associated genera.</title>
        <authorList>
            <person name="Sun Z."/>
            <person name="Harris H.M."/>
            <person name="McCann A."/>
            <person name="Guo C."/>
            <person name="Argimon S."/>
            <person name="Zhang W."/>
            <person name="Yang X."/>
            <person name="Jeffery I.B."/>
            <person name="Cooney J.C."/>
            <person name="Kagawa T.F."/>
            <person name="Liu W."/>
            <person name="Song Y."/>
            <person name="Salvetti E."/>
            <person name="Wrobel A."/>
            <person name="Rasinkangas P."/>
            <person name="Parkhill J."/>
            <person name="Rea M.C."/>
            <person name="O'Sullivan O."/>
            <person name="Ritari J."/>
            <person name="Douillard F.P."/>
            <person name="Paul Ross R."/>
            <person name="Yang R."/>
            <person name="Briner A.E."/>
            <person name="Felis G.E."/>
            <person name="de Vos W.M."/>
            <person name="Barrangou R."/>
            <person name="Klaenhammer T.R."/>
            <person name="Caufield P.W."/>
            <person name="Cui Y."/>
            <person name="Zhang H."/>
            <person name="O'Toole P.W."/>
        </authorList>
    </citation>
    <scope>NUCLEOTIDE SEQUENCE [LARGE SCALE GENOMIC DNA]</scope>
    <source>
        <strain evidence="2 3">DSM 16698</strain>
    </source>
</reference>
<dbReference type="EMBL" id="JQBQ01000027">
    <property type="protein sequence ID" value="KRN89746.1"/>
    <property type="molecule type" value="Genomic_DNA"/>
</dbReference>
<dbReference type="Pfam" id="PF09706">
    <property type="entry name" value="Cas_CXXC_CXXC"/>
    <property type="match status" value="1"/>
</dbReference>
<protein>
    <recommendedName>
        <fullName evidence="1">CRISPR-associated protein CXXC-CXXC domain-containing protein</fullName>
    </recommendedName>
</protein>
<evidence type="ECO:0000259" key="1">
    <source>
        <dbReference type="Pfam" id="PF09706"/>
    </source>
</evidence>
<dbReference type="RefSeq" id="WP_056985577.1">
    <property type="nucleotide sequence ID" value="NZ_JQBQ01000027.1"/>
</dbReference>
<dbReference type="NCBIfam" id="TIGR01908">
    <property type="entry name" value="cas_CXXC_CXXC"/>
    <property type="match status" value="1"/>
</dbReference>
<name>A0A0R2KK66_LACAM</name>
<dbReference type="Proteomes" id="UP000051529">
    <property type="component" value="Unassembled WGS sequence"/>
</dbReference>
<feature type="domain" description="CRISPR-associated protein CXXC-CXXC" evidence="1">
    <location>
        <begin position="237"/>
        <end position="299"/>
    </location>
</feature>
<evidence type="ECO:0000313" key="3">
    <source>
        <dbReference type="Proteomes" id="UP000051529"/>
    </source>
</evidence>
<accession>A0A0R2KK66</accession>
<dbReference type="CDD" id="cd09754">
    <property type="entry name" value="Cas8a1_I-A"/>
    <property type="match status" value="1"/>
</dbReference>
<dbReference type="AlphaFoldDB" id="A0A0R2KK66"/>
<dbReference type="PATRIC" id="fig|695563.3.peg.873"/>
<evidence type="ECO:0000313" key="2">
    <source>
        <dbReference type="EMBL" id="KRN89746.1"/>
    </source>
</evidence>
<sequence length="585" mass="67855">MGETSTVTIDFRINSWLENAGIVGLTRILKANPRYRKSYKEKENTLEVDPKVFDNFSDLYFNFFIKNYGQATRYWRIVSEENFLKSLKDNGFKDFDNKKLKELTDWFDNVLKYSVNSASYKKVIKFINSDYDIKAEVKDCNKKIRTLNKKNFLTKSPEEAKEILQELINQLLKAIEYFSTDQARKYFPAKTLSYTVINKAWNGVSFLNPQAKNLDFYDDYQNYFVAPVQKYLQEDHSKDKYICSTCGRPIKRLEYSYGFLNDMGYDLNRKTSNAWNFKNDLYICPVCQFLYSLVPAGFTYNMASQGIFINENSSIRNLQGKNDATFNSMMRDIRSNTQTSPYRAFSAAFRDAEVSGQNAALANIQLITYNNDHYNFQIIPIVASKVLIKAVEKKYTVKQTGEVKSYLANLYNAGISNFRGAGYYSILDNVLNCLFNNTNLFRIIQELELLKVGNTAGCYYNTFQIMTVIRMNGWFLNELHKYRRSENAMKVEEDKLTKARGCGMHVRMGYDNENKAKTLAYKMLEAIRANSTDRFMELLLNAYLYLDKTVPKIFIETQSNTEVFKEYAFAFIAGLIGSSNAEQDK</sequence>
<proteinExistence type="predicted"/>
<gene>
    <name evidence="2" type="ORF">IV44_GL000821</name>
</gene>
<comment type="caution">
    <text evidence="2">The sequence shown here is derived from an EMBL/GenBank/DDBJ whole genome shotgun (WGS) entry which is preliminary data.</text>
</comment>
<dbReference type="InterPro" id="IPR010180">
    <property type="entry name" value="CRISPR-assoc_prot_CXXC-CXXC"/>
</dbReference>
<organism evidence="2 3">
    <name type="scientific">Lactobacillus amylovorus subsp. animalium DSM 16698</name>
    <dbReference type="NCBI Taxonomy" id="695563"/>
    <lineage>
        <taxon>Bacteria</taxon>
        <taxon>Bacillati</taxon>
        <taxon>Bacillota</taxon>
        <taxon>Bacilli</taxon>
        <taxon>Lactobacillales</taxon>
        <taxon>Lactobacillaceae</taxon>
        <taxon>Lactobacillus</taxon>
        <taxon>Lactobacillus amylovorus subsp. animalium</taxon>
    </lineage>
</organism>